<organism evidence="2 3">
    <name type="scientific">Lysobacter gummosus</name>
    <dbReference type="NCBI Taxonomy" id="262324"/>
    <lineage>
        <taxon>Bacteria</taxon>
        <taxon>Pseudomonadati</taxon>
        <taxon>Pseudomonadota</taxon>
        <taxon>Gammaproteobacteria</taxon>
        <taxon>Lysobacterales</taxon>
        <taxon>Lysobacteraceae</taxon>
        <taxon>Lysobacter</taxon>
    </lineage>
</organism>
<feature type="domain" description="Amine oxidase" evidence="1">
    <location>
        <begin position="17"/>
        <end position="409"/>
    </location>
</feature>
<evidence type="ECO:0000259" key="1">
    <source>
        <dbReference type="Pfam" id="PF01593"/>
    </source>
</evidence>
<accession>A0ABY3XD10</accession>
<proteinExistence type="predicted"/>
<dbReference type="NCBIfam" id="NF005560">
    <property type="entry name" value="PRK07233.1"/>
    <property type="match status" value="1"/>
</dbReference>
<dbReference type="SUPFAM" id="SSF51905">
    <property type="entry name" value="FAD/NAD(P)-binding domain"/>
    <property type="match status" value="1"/>
</dbReference>
<evidence type="ECO:0000313" key="3">
    <source>
        <dbReference type="Proteomes" id="UP000829194"/>
    </source>
</evidence>
<name>A0ABY3XD10_9GAMM</name>
<sequence length="435" mass="49292">MTTAPKRFAIVGSGPMGLMAAMELLKQGHQVDIYERDDRIGGMSASFNFDGLKIERYYHFICKTDHALFELLDSLGLSDRLKWTDTKMGYYYDGKLYKWGTPFALLAFPKLGLISKFRYALHVMVTKGIKDWTALDRVNATAWLRRWLGERGYDVLWRRTFHLKFFEYTDNLSASWIGTRIKRIALSRRSLLSESLGYIEGGSETVLEAMERFILEHGGRIHLKQGIDQVNVDQGRVTGVRVAGEDRACDAVLSTAPIQYVPGMVPALPREFADRIRRIENIPVACVILKLRHALSANFWMNISDPEIEIPGVIEYSNLNPGTGEGEHILYAPFYMPKTHPKWSRSNEQLIDEVVGYLSKINPAFGPDWIVARHCHRYDFAQTICPPGFQAMLPAMKTPVPGFYMADTSYYYPEDRSINESIAVGRTLAAVAAAD</sequence>
<dbReference type="Proteomes" id="UP000829194">
    <property type="component" value="Chromosome"/>
</dbReference>
<dbReference type="InterPro" id="IPR050464">
    <property type="entry name" value="Zeta_carotene_desat/Oxidored"/>
</dbReference>
<dbReference type="Gene3D" id="3.50.50.60">
    <property type="entry name" value="FAD/NAD(P)-binding domain"/>
    <property type="match status" value="1"/>
</dbReference>
<evidence type="ECO:0000313" key="2">
    <source>
        <dbReference type="EMBL" id="UNP28520.1"/>
    </source>
</evidence>
<dbReference type="PANTHER" id="PTHR42923">
    <property type="entry name" value="PROTOPORPHYRINOGEN OXIDASE"/>
    <property type="match status" value="1"/>
</dbReference>
<keyword evidence="3" id="KW-1185">Reference proteome</keyword>
<dbReference type="PANTHER" id="PTHR42923:SF46">
    <property type="entry name" value="AMINE OXIDASE"/>
    <property type="match status" value="1"/>
</dbReference>
<dbReference type="InterPro" id="IPR002937">
    <property type="entry name" value="Amino_oxidase"/>
</dbReference>
<dbReference type="RefSeq" id="WP_057944095.1">
    <property type="nucleotide sequence ID" value="NZ_CP011131.1"/>
</dbReference>
<dbReference type="Pfam" id="PF01593">
    <property type="entry name" value="Amino_oxidase"/>
    <property type="match status" value="1"/>
</dbReference>
<dbReference type="InterPro" id="IPR036188">
    <property type="entry name" value="FAD/NAD-bd_sf"/>
</dbReference>
<dbReference type="EMBL" id="CP093547">
    <property type="protein sequence ID" value="UNP28520.1"/>
    <property type="molecule type" value="Genomic_DNA"/>
</dbReference>
<gene>
    <name evidence="2" type="ORF">MOV92_18800</name>
</gene>
<dbReference type="PRINTS" id="PR00419">
    <property type="entry name" value="ADXRDTASE"/>
</dbReference>
<reference evidence="2 3" key="1">
    <citation type="submission" date="2022-03" db="EMBL/GenBank/DDBJ databases">
        <title>Complete genome sequence of Lysobacter capsici VKM B-2533 and Lysobacter gummosus 10.1.1, promising sources of lytic agents.</title>
        <authorList>
            <person name="Tarlachkov S.V."/>
            <person name="Kudryakova I.V."/>
            <person name="Afoshin A.S."/>
            <person name="Leontyevskaya E.A."/>
            <person name="Leontyevskaya N.V."/>
        </authorList>
    </citation>
    <scope>NUCLEOTIDE SEQUENCE [LARGE SCALE GENOMIC DNA]</scope>
    <source>
        <strain evidence="2 3">10.1.1</strain>
    </source>
</reference>
<protein>
    <submittedName>
        <fullName evidence="2">NAD(P)/FAD-dependent oxidoreductase</fullName>
    </submittedName>
</protein>